<dbReference type="SUPFAM" id="SSF50978">
    <property type="entry name" value="WD40 repeat-like"/>
    <property type="match status" value="1"/>
</dbReference>
<comment type="caution">
    <text evidence="1">The sequence shown here is derived from an EMBL/GenBank/DDBJ whole genome shotgun (WGS) entry which is preliminary data.</text>
</comment>
<accession>A0A3M7P7I6</accession>
<dbReference type="OrthoDB" id="10251741at2759"/>
<reference evidence="1 2" key="1">
    <citation type="journal article" date="2018" name="Sci. Rep.">
        <title>Genomic signatures of local adaptation to the degree of environmental predictability in rotifers.</title>
        <authorList>
            <person name="Franch-Gras L."/>
            <person name="Hahn C."/>
            <person name="Garcia-Roger E.M."/>
            <person name="Carmona M.J."/>
            <person name="Serra M."/>
            <person name="Gomez A."/>
        </authorList>
    </citation>
    <scope>NUCLEOTIDE SEQUENCE [LARGE SCALE GENOMIC DNA]</scope>
    <source>
        <strain evidence="1">HYR1</strain>
    </source>
</reference>
<organism evidence="1 2">
    <name type="scientific">Brachionus plicatilis</name>
    <name type="common">Marine rotifer</name>
    <name type="synonym">Brachionus muelleri</name>
    <dbReference type="NCBI Taxonomy" id="10195"/>
    <lineage>
        <taxon>Eukaryota</taxon>
        <taxon>Metazoa</taxon>
        <taxon>Spiralia</taxon>
        <taxon>Gnathifera</taxon>
        <taxon>Rotifera</taxon>
        <taxon>Eurotatoria</taxon>
        <taxon>Monogononta</taxon>
        <taxon>Pseudotrocha</taxon>
        <taxon>Ploima</taxon>
        <taxon>Brachionidae</taxon>
        <taxon>Brachionus</taxon>
    </lineage>
</organism>
<dbReference type="AlphaFoldDB" id="A0A3M7P7I6"/>
<dbReference type="EMBL" id="REGN01012855">
    <property type="protein sequence ID" value="RMZ94697.1"/>
    <property type="molecule type" value="Genomic_DNA"/>
</dbReference>
<sequence length="832" mass="96224">MTIKNKEVNASKFYRNPQKSVSGLTLDDSNENLSYNDLTNDQKCLHPESFLDVSVSSDNTKFCLLGQKNLDTYLSIWCLDQLVMLDKIQLNHGTSRVSFFPNDSRKIIVLGKAVLQAFLIDKNENIFSHWNLMLPVNYTSFEWFNSNEILIGDDCGHYLIDNLSKLDYQQDENEHLELNKNLFIKKNIDNLFDLEKRVEYFFDLTTGSTVRQILKLNNGFICLSDANKISIYQTNSIDEFSLKHFCQVNDEYTGGSMTNDQLLASSSEQITQMGINKSQNCLICFTESNNIYKLDLTSDHIYKKHVLRFNLIKSFHHTKILSMDTCYQKPLMATYAQEGTIKIWNFIDKKIEYSKKLEEHVACVAIHPTGLYLAASFLNKIDLYSIILNDLKKIFSFKISHSNFMKFSNGGSQLAASSLNTIKIFNVWTFEKCVQIKQRIGKIHHFMWLEGDQCIISCSNSGIICIWNAFTGHRLYEYIEKQVQFKHVSISNAETNLIIFAVDKLNSLRILSCKFNKTISSEANTATIEDIVLEKIVDLKKLDISCFCSFGNTIFFGNQKGHVLHLKYSMGKTSKWQIVNENFYQNCGISQLVISNCMNRIFLISAFDDGLLVLCNLNGGNEAFLMPSPVSHHSITNQTNQETILKLEPQAQEFFNDILITKNDIKKIISNDLNLKQVIIEQEDDQNYQLKLKDMIHKEQTKTINYEAKLNLTCLRSLYKEMRQIDEDKFKKNYHRLDKLKFKLQKDLQIAKENAEFELNKKFVLNNKLSSQFQELSSINKDILDGINRLSESNGTSTELESSNLKNIEKIRINELHSEMKFKLEHLKKREF</sequence>
<evidence type="ECO:0000313" key="2">
    <source>
        <dbReference type="Proteomes" id="UP000276133"/>
    </source>
</evidence>
<proteinExistence type="predicted"/>
<name>A0A3M7P7I6_BRAPC</name>
<dbReference type="Gene3D" id="2.130.10.10">
    <property type="entry name" value="YVTN repeat-like/Quinoprotein amine dehydrogenase"/>
    <property type="match status" value="1"/>
</dbReference>
<keyword evidence="2" id="KW-1185">Reference proteome</keyword>
<gene>
    <name evidence="1" type="ORF">BpHYR1_017257</name>
</gene>
<dbReference type="SMART" id="SM00320">
    <property type="entry name" value="WD40"/>
    <property type="match status" value="4"/>
</dbReference>
<protein>
    <submittedName>
        <fullName evidence="1">WD repeat-containing 65</fullName>
    </submittedName>
</protein>
<dbReference type="InterPro" id="IPR001680">
    <property type="entry name" value="WD40_rpt"/>
</dbReference>
<dbReference type="STRING" id="10195.A0A3M7P7I6"/>
<dbReference type="PANTHER" id="PTHR32215:SF0">
    <property type="entry name" value="CILIA- AND FLAGELLA-ASSOCIATED PROTEIN 57"/>
    <property type="match status" value="1"/>
</dbReference>
<dbReference type="Proteomes" id="UP000276133">
    <property type="component" value="Unassembled WGS sequence"/>
</dbReference>
<evidence type="ECO:0000313" key="1">
    <source>
        <dbReference type="EMBL" id="RMZ94697.1"/>
    </source>
</evidence>
<dbReference type="InterPro" id="IPR052993">
    <property type="entry name" value="CFA-57"/>
</dbReference>
<dbReference type="InterPro" id="IPR015943">
    <property type="entry name" value="WD40/YVTN_repeat-like_dom_sf"/>
</dbReference>
<dbReference type="InterPro" id="IPR036322">
    <property type="entry name" value="WD40_repeat_dom_sf"/>
</dbReference>
<dbReference type="PANTHER" id="PTHR32215">
    <property type="entry name" value="CILIA- AND FLAGELLA-ASSOCIATED PROTEIN 57"/>
    <property type="match status" value="1"/>
</dbReference>